<dbReference type="PROSITE" id="PS50297">
    <property type="entry name" value="ANK_REP_REGION"/>
    <property type="match status" value="3"/>
</dbReference>
<keyword evidence="1" id="KW-0677">Repeat</keyword>
<keyword evidence="5" id="KW-1185">Reference proteome</keyword>
<dbReference type="OrthoDB" id="194358at2759"/>
<protein>
    <submittedName>
        <fullName evidence="4">Ankyrin repeat protein</fullName>
    </submittedName>
</protein>
<dbReference type="SMART" id="SM00248">
    <property type="entry name" value="ANK"/>
    <property type="match status" value="2"/>
</dbReference>
<dbReference type="AlphaFoldDB" id="A0A9P5MN06"/>
<gene>
    <name evidence="4" type="ORF">DFH94DRAFT_684608</name>
</gene>
<accession>A0A9P5MN06</accession>
<sequence>MACKRGWLKVAHLLVKNGADVNAKDKDGWTPLHVALEYNWTDLEVALWLVDLVADVNSEDNDGNTPLHFASMKGHLKVVRSLRERGANVHALDKNGKTPFQLAPEVIRRYFKG</sequence>
<feature type="repeat" description="ANK" evidence="3">
    <location>
        <begin position="1"/>
        <end position="26"/>
    </location>
</feature>
<dbReference type="PANTHER" id="PTHR24171">
    <property type="entry name" value="ANKYRIN REPEAT DOMAIN-CONTAINING PROTEIN 39-RELATED"/>
    <property type="match status" value="1"/>
</dbReference>
<evidence type="ECO:0000313" key="4">
    <source>
        <dbReference type="EMBL" id="KAF8472398.1"/>
    </source>
</evidence>
<dbReference type="InterPro" id="IPR002110">
    <property type="entry name" value="Ankyrin_rpt"/>
</dbReference>
<name>A0A9P5MN06_9AGAM</name>
<feature type="repeat" description="ANK" evidence="3">
    <location>
        <begin position="62"/>
        <end position="94"/>
    </location>
</feature>
<feature type="repeat" description="ANK" evidence="3">
    <location>
        <begin position="27"/>
        <end position="61"/>
    </location>
</feature>
<organism evidence="4 5">
    <name type="scientific">Russula ochroleuca</name>
    <dbReference type="NCBI Taxonomy" id="152965"/>
    <lineage>
        <taxon>Eukaryota</taxon>
        <taxon>Fungi</taxon>
        <taxon>Dikarya</taxon>
        <taxon>Basidiomycota</taxon>
        <taxon>Agaricomycotina</taxon>
        <taxon>Agaricomycetes</taxon>
        <taxon>Russulales</taxon>
        <taxon>Russulaceae</taxon>
        <taxon>Russula</taxon>
    </lineage>
</organism>
<dbReference type="InterPro" id="IPR036770">
    <property type="entry name" value="Ankyrin_rpt-contain_sf"/>
</dbReference>
<keyword evidence="2 3" id="KW-0040">ANK repeat</keyword>
<dbReference type="EMBL" id="WHVB01000020">
    <property type="protein sequence ID" value="KAF8472398.1"/>
    <property type="molecule type" value="Genomic_DNA"/>
</dbReference>
<reference evidence="4" key="2">
    <citation type="journal article" date="2020" name="Nat. Commun.">
        <title>Large-scale genome sequencing of mycorrhizal fungi provides insights into the early evolution of symbiotic traits.</title>
        <authorList>
            <person name="Miyauchi S."/>
            <person name="Kiss E."/>
            <person name="Kuo A."/>
            <person name="Drula E."/>
            <person name="Kohler A."/>
            <person name="Sanchez-Garcia M."/>
            <person name="Morin E."/>
            <person name="Andreopoulos B."/>
            <person name="Barry K.W."/>
            <person name="Bonito G."/>
            <person name="Buee M."/>
            <person name="Carver A."/>
            <person name="Chen C."/>
            <person name="Cichocki N."/>
            <person name="Clum A."/>
            <person name="Culley D."/>
            <person name="Crous P.W."/>
            <person name="Fauchery L."/>
            <person name="Girlanda M."/>
            <person name="Hayes R.D."/>
            <person name="Keri Z."/>
            <person name="LaButti K."/>
            <person name="Lipzen A."/>
            <person name="Lombard V."/>
            <person name="Magnuson J."/>
            <person name="Maillard F."/>
            <person name="Murat C."/>
            <person name="Nolan M."/>
            <person name="Ohm R.A."/>
            <person name="Pangilinan J."/>
            <person name="Pereira M.F."/>
            <person name="Perotto S."/>
            <person name="Peter M."/>
            <person name="Pfister S."/>
            <person name="Riley R."/>
            <person name="Sitrit Y."/>
            <person name="Stielow J.B."/>
            <person name="Szollosi G."/>
            <person name="Zifcakova L."/>
            <person name="Stursova M."/>
            <person name="Spatafora J.W."/>
            <person name="Tedersoo L."/>
            <person name="Vaario L.M."/>
            <person name="Yamada A."/>
            <person name="Yan M."/>
            <person name="Wang P."/>
            <person name="Xu J."/>
            <person name="Bruns T."/>
            <person name="Baldrian P."/>
            <person name="Vilgalys R."/>
            <person name="Dunand C."/>
            <person name="Henrissat B."/>
            <person name="Grigoriev I.V."/>
            <person name="Hibbett D."/>
            <person name="Nagy L.G."/>
            <person name="Martin F.M."/>
        </authorList>
    </citation>
    <scope>NUCLEOTIDE SEQUENCE</scope>
    <source>
        <strain evidence="4">Prilba</strain>
    </source>
</reference>
<dbReference type="Pfam" id="PF13857">
    <property type="entry name" value="Ank_5"/>
    <property type="match status" value="1"/>
</dbReference>
<dbReference type="SUPFAM" id="SSF48403">
    <property type="entry name" value="Ankyrin repeat"/>
    <property type="match status" value="1"/>
</dbReference>
<dbReference type="Pfam" id="PF13637">
    <property type="entry name" value="Ank_4"/>
    <property type="match status" value="1"/>
</dbReference>
<evidence type="ECO:0000256" key="3">
    <source>
        <dbReference type="PROSITE-ProRule" id="PRU00023"/>
    </source>
</evidence>
<evidence type="ECO:0000313" key="5">
    <source>
        <dbReference type="Proteomes" id="UP000759537"/>
    </source>
</evidence>
<dbReference type="Proteomes" id="UP000759537">
    <property type="component" value="Unassembled WGS sequence"/>
</dbReference>
<evidence type="ECO:0000256" key="2">
    <source>
        <dbReference type="ARBA" id="ARBA00023043"/>
    </source>
</evidence>
<reference evidence="4" key="1">
    <citation type="submission" date="2019-10" db="EMBL/GenBank/DDBJ databases">
        <authorList>
            <consortium name="DOE Joint Genome Institute"/>
            <person name="Kuo A."/>
            <person name="Miyauchi S."/>
            <person name="Kiss E."/>
            <person name="Drula E."/>
            <person name="Kohler A."/>
            <person name="Sanchez-Garcia M."/>
            <person name="Andreopoulos B."/>
            <person name="Barry K.W."/>
            <person name="Bonito G."/>
            <person name="Buee M."/>
            <person name="Carver A."/>
            <person name="Chen C."/>
            <person name="Cichocki N."/>
            <person name="Clum A."/>
            <person name="Culley D."/>
            <person name="Crous P.W."/>
            <person name="Fauchery L."/>
            <person name="Girlanda M."/>
            <person name="Hayes R."/>
            <person name="Keri Z."/>
            <person name="LaButti K."/>
            <person name="Lipzen A."/>
            <person name="Lombard V."/>
            <person name="Magnuson J."/>
            <person name="Maillard F."/>
            <person name="Morin E."/>
            <person name="Murat C."/>
            <person name="Nolan M."/>
            <person name="Ohm R."/>
            <person name="Pangilinan J."/>
            <person name="Pereira M."/>
            <person name="Perotto S."/>
            <person name="Peter M."/>
            <person name="Riley R."/>
            <person name="Sitrit Y."/>
            <person name="Stielow B."/>
            <person name="Szollosi G."/>
            <person name="Zifcakova L."/>
            <person name="Stursova M."/>
            <person name="Spatafora J.W."/>
            <person name="Tedersoo L."/>
            <person name="Vaario L.-M."/>
            <person name="Yamada A."/>
            <person name="Yan M."/>
            <person name="Wang P."/>
            <person name="Xu J."/>
            <person name="Bruns T."/>
            <person name="Baldrian P."/>
            <person name="Vilgalys R."/>
            <person name="Henrissat B."/>
            <person name="Grigoriev I.V."/>
            <person name="Hibbett D."/>
            <person name="Nagy L.G."/>
            <person name="Martin F.M."/>
        </authorList>
    </citation>
    <scope>NUCLEOTIDE SEQUENCE</scope>
    <source>
        <strain evidence="4">Prilba</strain>
    </source>
</reference>
<proteinExistence type="predicted"/>
<dbReference type="PROSITE" id="PS50088">
    <property type="entry name" value="ANK_REPEAT"/>
    <property type="match status" value="3"/>
</dbReference>
<comment type="caution">
    <text evidence="4">The sequence shown here is derived from an EMBL/GenBank/DDBJ whole genome shotgun (WGS) entry which is preliminary data.</text>
</comment>
<dbReference type="Gene3D" id="1.25.40.20">
    <property type="entry name" value="Ankyrin repeat-containing domain"/>
    <property type="match status" value="2"/>
</dbReference>
<dbReference type="PANTHER" id="PTHR24171:SF9">
    <property type="entry name" value="ANKYRIN REPEAT DOMAIN-CONTAINING PROTEIN 39"/>
    <property type="match status" value="1"/>
</dbReference>
<evidence type="ECO:0000256" key="1">
    <source>
        <dbReference type="ARBA" id="ARBA00022737"/>
    </source>
</evidence>